<dbReference type="InterPro" id="IPR017938">
    <property type="entry name" value="Riboflavin_synthase-like_b-brl"/>
</dbReference>
<evidence type="ECO:0000313" key="4">
    <source>
        <dbReference type="Proteomes" id="UP001254257"/>
    </source>
</evidence>
<dbReference type="Pfam" id="PF09981">
    <property type="entry name" value="DUF2218"/>
    <property type="match status" value="1"/>
</dbReference>
<dbReference type="SUPFAM" id="SSF63380">
    <property type="entry name" value="Riboflavin synthase domain-like"/>
    <property type="match status" value="1"/>
</dbReference>
<dbReference type="InterPro" id="IPR039374">
    <property type="entry name" value="SIP_fam"/>
</dbReference>
<dbReference type="InterPro" id="IPR007037">
    <property type="entry name" value="SIP_rossman_dom"/>
</dbReference>
<dbReference type="Gene3D" id="3.40.50.80">
    <property type="entry name" value="Nucleotide-binding domain of ferredoxin-NADP reductase (FNR) module"/>
    <property type="match status" value="1"/>
</dbReference>
<dbReference type="Gene3D" id="3.30.310.50">
    <property type="entry name" value="Alpha-D-phosphohexomutase, C-terminal domain"/>
    <property type="match status" value="1"/>
</dbReference>
<dbReference type="InterPro" id="IPR013113">
    <property type="entry name" value="SIP_FAD-bd"/>
</dbReference>
<dbReference type="PROSITE" id="PS51384">
    <property type="entry name" value="FAD_FR"/>
    <property type="match status" value="1"/>
</dbReference>
<dbReference type="PANTHER" id="PTHR30157">
    <property type="entry name" value="FERRIC REDUCTASE, NADPH-DEPENDENT"/>
    <property type="match status" value="1"/>
</dbReference>
<protein>
    <submittedName>
        <fullName evidence="3">Siderophore-interacting protein</fullName>
    </submittedName>
</protein>
<proteinExistence type="inferred from homology"/>
<gene>
    <name evidence="3" type="ORF">RKE40_23530</name>
</gene>
<reference evidence="3 4" key="1">
    <citation type="submission" date="2023-09" db="EMBL/GenBank/DDBJ databases">
        <title>Whole genome shotgun sequencing (WGS) of Bosea sp. ZW T0_25, isolated from stored onions (Allium cepa).</title>
        <authorList>
            <person name="Stoll D.A."/>
            <person name="Huch M."/>
        </authorList>
    </citation>
    <scope>NUCLEOTIDE SEQUENCE [LARGE SCALE GENOMIC DNA]</scope>
    <source>
        <strain evidence="3 4">ZW T0_25</strain>
    </source>
</reference>
<organism evidence="3 4">
    <name type="scientific">Bosea rubneri</name>
    <dbReference type="NCBI Taxonomy" id="3075434"/>
    <lineage>
        <taxon>Bacteria</taxon>
        <taxon>Pseudomonadati</taxon>
        <taxon>Pseudomonadota</taxon>
        <taxon>Alphaproteobacteria</taxon>
        <taxon>Hyphomicrobiales</taxon>
        <taxon>Boseaceae</taxon>
        <taxon>Bosea</taxon>
    </lineage>
</organism>
<dbReference type="EMBL" id="JAWDID010000051">
    <property type="protein sequence ID" value="MDU0342879.1"/>
    <property type="molecule type" value="Genomic_DNA"/>
</dbReference>
<dbReference type="InterPro" id="IPR014543">
    <property type="entry name" value="UCP028291"/>
</dbReference>
<comment type="caution">
    <text evidence="3">The sequence shown here is derived from an EMBL/GenBank/DDBJ whole genome shotgun (WGS) entry which is preliminary data.</text>
</comment>
<accession>A0ABU3SDL0</accession>
<dbReference type="RefSeq" id="WP_316020632.1">
    <property type="nucleotide sequence ID" value="NZ_JAWDID010000051.1"/>
</dbReference>
<feature type="domain" description="FAD-binding FR-type" evidence="2">
    <location>
        <begin position="105"/>
        <end position="230"/>
    </location>
</feature>
<evidence type="ECO:0000313" key="3">
    <source>
        <dbReference type="EMBL" id="MDU0342879.1"/>
    </source>
</evidence>
<dbReference type="CDD" id="cd06193">
    <property type="entry name" value="siderophore_interacting"/>
    <property type="match status" value="1"/>
</dbReference>
<evidence type="ECO:0000256" key="1">
    <source>
        <dbReference type="ARBA" id="ARBA00035644"/>
    </source>
</evidence>
<dbReference type="Pfam" id="PF08021">
    <property type="entry name" value="FAD_binding_9"/>
    <property type="match status" value="1"/>
</dbReference>
<name>A0ABU3SDL0_9HYPH</name>
<keyword evidence="4" id="KW-1185">Reference proteome</keyword>
<dbReference type="InterPro" id="IPR017927">
    <property type="entry name" value="FAD-bd_FR_type"/>
</dbReference>
<dbReference type="PANTHER" id="PTHR30157:SF0">
    <property type="entry name" value="NADPH-DEPENDENT FERRIC-CHELATE REDUCTASE"/>
    <property type="match status" value="1"/>
</dbReference>
<dbReference type="Pfam" id="PF04954">
    <property type="entry name" value="SIP"/>
    <property type="match status" value="1"/>
</dbReference>
<dbReference type="InterPro" id="IPR039261">
    <property type="entry name" value="FNR_nucleotide-bd"/>
</dbReference>
<dbReference type="Gene3D" id="2.40.30.10">
    <property type="entry name" value="Translation factors"/>
    <property type="match status" value="1"/>
</dbReference>
<comment type="similarity">
    <text evidence="1">Belongs to the SIP oxidoreductase family.</text>
</comment>
<evidence type="ECO:0000259" key="2">
    <source>
        <dbReference type="PROSITE" id="PS51384"/>
    </source>
</evidence>
<sequence length="368" mass="40624">MAALNAHATIAFPKLNLYLEKIVTLLGDHDMRVEPRDGGYVVTAPFGTARLTPGAEKLGLSVEAEDGSSLNRIKHVLTNLIDFVARAENPRIVWSGDKAGDTAPTDLRVLTVHGVVDLTPHMRRVRFKGDDLALYDVADQIHCRLLFQPRDVIDPQWPKLGDDGRIVWPKGGQQLASRIYTIRRINPDSKTIDIDFYLHGADGAGVRWIREAAPGRMVGMLGPGGHGSKPADWNVLVGDETGLPGIARIVEELPPSARGIALIEIADAAEEQKIVAPSGVEIRWLHRNGARRGTADLLENAVRSLEWPEDFNGTFFWCGCEYAAFRSIRHFLRDTVKLPKDRQVAFAHWRRGMSNDDIIEAGGDVVSD</sequence>
<dbReference type="Proteomes" id="UP001254257">
    <property type="component" value="Unassembled WGS sequence"/>
</dbReference>